<evidence type="ECO:0000259" key="2">
    <source>
        <dbReference type="Pfam" id="PF02517"/>
    </source>
</evidence>
<dbReference type="AlphaFoldDB" id="A0A168DYR4"/>
<keyword evidence="1" id="KW-1133">Transmembrane helix</keyword>
<dbReference type="PATRIC" id="fig|1121326.3.peg.452"/>
<accession>A0A168DYR4</accession>
<dbReference type="Pfam" id="PF02517">
    <property type="entry name" value="Rce1-like"/>
    <property type="match status" value="1"/>
</dbReference>
<keyword evidence="3" id="KW-0645">Protease</keyword>
<dbReference type="STRING" id="1121326.CLMAG_04960"/>
<sequence>MIKIDIIKDALVFLFVYMPPFILFANFWREKHKGKVPLVLMGFLYIIISFFTQNLLPFIFVILNIKYLKSAENAHDTFTSEYVSFYSMYYSKKSLSSKFKGDYERFKFSLKSFNLMVGIKVTFISYLMTILISALETILLSNFKVEAEQQEIVTWMTDMPLDKFLIMIPIVTIFAPVLEEFVFRWILFQKTFRPRIGIYLASILSSLIFAFIHFNLRAFPVLVWIGLYNCYLINKKGYWYSVFNHFMFNSVTTTILLLEKLGTIKL</sequence>
<evidence type="ECO:0000313" key="3">
    <source>
        <dbReference type="EMBL" id="KZL93450.1"/>
    </source>
</evidence>
<dbReference type="GO" id="GO:0006508">
    <property type="term" value="P:proteolysis"/>
    <property type="evidence" value="ECO:0007669"/>
    <property type="project" value="UniProtKB-KW"/>
</dbReference>
<proteinExistence type="predicted"/>
<keyword evidence="1" id="KW-0812">Transmembrane</keyword>
<organism evidence="3 4">
    <name type="scientific">Clostridium magnum DSM 2767</name>
    <dbReference type="NCBI Taxonomy" id="1121326"/>
    <lineage>
        <taxon>Bacteria</taxon>
        <taxon>Bacillati</taxon>
        <taxon>Bacillota</taxon>
        <taxon>Clostridia</taxon>
        <taxon>Eubacteriales</taxon>
        <taxon>Clostridiaceae</taxon>
        <taxon>Clostridium</taxon>
    </lineage>
</organism>
<dbReference type="RefSeq" id="WP_066617445.1">
    <property type="nucleotide sequence ID" value="NZ_FQXL01000024.1"/>
</dbReference>
<feature type="transmembrane region" description="Helical" evidence="1">
    <location>
        <begin position="40"/>
        <end position="63"/>
    </location>
</feature>
<dbReference type="GO" id="GO:0004175">
    <property type="term" value="F:endopeptidase activity"/>
    <property type="evidence" value="ECO:0007669"/>
    <property type="project" value="UniProtKB-ARBA"/>
</dbReference>
<dbReference type="GO" id="GO:0080120">
    <property type="term" value="P:CAAX-box protein maturation"/>
    <property type="evidence" value="ECO:0007669"/>
    <property type="project" value="UniProtKB-ARBA"/>
</dbReference>
<evidence type="ECO:0000256" key="1">
    <source>
        <dbReference type="SAM" id="Phobius"/>
    </source>
</evidence>
<reference evidence="3 4" key="1">
    <citation type="submission" date="2016-04" db="EMBL/GenBank/DDBJ databases">
        <title>Genome sequence of Clostridium magnum DSM 2767.</title>
        <authorList>
            <person name="Poehlein A."/>
            <person name="Uhlig R."/>
            <person name="Fischer R."/>
            <person name="Bahl H."/>
            <person name="Daniel R."/>
        </authorList>
    </citation>
    <scope>NUCLEOTIDE SEQUENCE [LARGE SCALE GENOMIC DNA]</scope>
    <source>
        <strain evidence="3 4">DSM 2767</strain>
    </source>
</reference>
<keyword evidence="3" id="KW-0378">Hydrolase</keyword>
<dbReference type="EMBL" id="LWAE01000001">
    <property type="protein sequence ID" value="KZL93450.1"/>
    <property type="molecule type" value="Genomic_DNA"/>
</dbReference>
<name>A0A168DYR4_9CLOT</name>
<feature type="transmembrane region" description="Helical" evidence="1">
    <location>
        <begin position="12"/>
        <end position="28"/>
    </location>
</feature>
<feature type="transmembrane region" description="Helical" evidence="1">
    <location>
        <begin position="113"/>
        <end position="135"/>
    </location>
</feature>
<keyword evidence="4" id="KW-1185">Reference proteome</keyword>
<comment type="caution">
    <text evidence="3">The sequence shown here is derived from an EMBL/GenBank/DDBJ whole genome shotgun (WGS) entry which is preliminary data.</text>
</comment>
<evidence type="ECO:0000313" key="4">
    <source>
        <dbReference type="Proteomes" id="UP000076603"/>
    </source>
</evidence>
<gene>
    <name evidence="3" type="ORF">CLMAG_04960</name>
</gene>
<dbReference type="InterPro" id="IPR003675">
    <property type="entry name" value="Rce1/LyrA-like_dom"/>
</dbReference>
<feature type="transmembrane region" description="Helical" evidence="1">
    <location>
        <begin position="237"/>
        <end position="258"/>
    </location>
</feature>
<protein>
    <submittedName>
        <fullName evidence="3">CAAX amino terminal protease self-immunity</fullName>
    </submittedName>
</protein>
<dbReference type="Proteomes" id="UP000076603">
    <property type="component" value="Unassembled WGS sequence"/>
</dbReference>
<feature type="transmembrane region" description="Helical" evidence="1">
    <location>
        <begin position="164"/>
        <end position="187"/>
    </location>
</feature>
<feature type="domain" description="CAAX prenyl protease 2/Lysostaphin resistance protein A-like" evidence="2">
    <location>
        <begin position="164"/>
        <end position="250"/>
    </location>
</feature>
<feature type="transmembrane region" description="Helical" evidence="1">
    <location>
        <begin position="199"/>
        <end position="225"/>
    </location>
</feature>
<keyword evidence="1" id="KW-0472">Membrane</keyword>
<dbReference type="OrthoDB" id="4177129at2"/>